<dbReference type="Pfam" id="PF05795">
    <property type="entry name" value="Plasmodium_Vir"/>
    <property type="match status" value="1"/>
</dbReference>
<evidence type="ECO:0000313" key="2">
    <source>
        <dbReference type="EMBL" id="KMZ83445.1"/>
    </source>
</evidence>
<feature type="compositionally biased region" description="Basic and acidic residues" evidence="1">
    <location>
        <begin position="232"/>
        <end position="266"/>
    </location>
</feature>
<feature type="compositionally biased region" description="Low complexity" evidence="1">
    <location>
        <begin position="269"/>
        <end position="288"/>
    </location>
</feature>
<sequence>METNQEDLWVYVEHRDYDNVLGHYNSAINYRYPDEESLETIMQTINSLNRNLKKNDDIILNFYKLLTNGKILLSGFNKNYCKYINFWLNKEYRKNINFNKVPDFNVFHKFVYEVNRVKIGNQNYSCAKYISNLDNKIYNNIIFLYELYDRYNKIKKPKVTELNNTCSKISVLSKDYRDSIYKYYKEDKDLYNKLEHIKTLFNNITESRDSPCKDRISFIKPLDFDNHLKEEARKKAEEEEQKEAAEQEKRARDEAAARQAKEDKGRVHQNLLQSNDLSLSSSRDNQSQEMRQEYGEFHSTRYPAGSRELDTTPLQSSAQRYVYSGRPVPSTGLLLEEDHTKEDMELQGEVAYEPRGTDRTRSGISGGSSGIPGYIAEVLGSVDPGPVLGVSGGMGALFLLFKVFKVLKL</sequence>
<reference evidence="2 3" key="1">
    <citation type="submission" date="2011-08" db="EMBL/GenBank/DDBJ databases">
        <title>The Genome Sequence of Plasmodium vivax Brazil I.</title>
        <authorList>
            <consortium name="The Broad Institute Genome Sequencing Platform"/>
            <consortium name="The Broad Institute Genome Sequencing Center for Infectious Disease"/>
            <person name="Neafsey D."/>
            <person name="Carlton J."/>
            <person name="Barnwell J."/>
            <person name="Collins W."/>
            <person name="Escalante A."/>
            <person name="Mullikin J."/>
            <person name="Saul A."/>
            <person name="Guigo R."/>
            <person name="Camara F."/>
            <person name="Young S.K."/>
            <person name="Zeng Q."/>
            <person name="Gargeya S."/>
            <person name="Fitzgerald M."/>
            <person name="Haas B."/>
            <person name="Abouelleil A."/>
            <person name="Alvarado L."/>
            <person name="Arachchi H.M."/>
            <person name="Berlin A."/>
            <person name="Brown A."/>
            <person name="Chapman S.B."/>
            <person name="Chen Z."/>
            <person name="Dunbar C."/>
            <person name="Freedman E."/>
            <person name="Gearin G."/>
            <person name="Gellesch M."/>
            <person name="Goldberg J."/>
            <person name="Griggs A."/>
            <person name="Gujja S."/>
            <person name="Heiman D."/>
            <person name="Howarth C."/>
            <person name="Larson L."/>
            <person name="Lui A."/>
            <person name="MacDonald P.J.P."/>
            <person name="Montmayeur A."/>
            <person name="Murphy C."/>
            <person name="Neiman D."/>
            <person name="Pearson M."/>
            <person name="Priest M."/>
            <person name="Roberts A."/>
            <person name="Saif S."/>
            <person name="Shea T."/>
            <person name="Shenoy N."/>
            <person name="Sisk P."/>
            <person name="Stolte C."/>
            <person name="Sykes S."/>
            <person name="Wortman J."/>
            <person name="Nusbaum C."/>
            <person name="Birren B."/>
        </authorList>
    </citation>
    <scope>NUCLEOTIDE SEQUENCE [LARGE SCALE GENOMIC DNA]</scope>
    <source>
        <strain evidence="2 3">Brazil I</strain>
    </source>
</reference>
<dbReference type="InterPro" id="IPR008780">
    <property type="entry name" value="Plasmodium_Vir"/>
</dbReference>
<organism evidence="2 3">
    <name type="scientific">Plasmodium vivax (strain Brazil I)</name>
    <dbReference type="NCBI Taxonomy" id="1033975"/>
    <lineage>
        <taxon>Eukaryota</taxon>
        <taxon>Sar</taxon>
        <taxon>Alveolata</taxon>
        <taxon>Apicomplexa</taxon>
        <taxon>Aconoidasida</taxon>
        <taxon>Haemosporida</taxon>
        <taxon>Plasmodiidae</taxon>
        <taxon>Plasmodium</taxon>
        <taxon>Plasmodium (Plasmodium)</taxon>
    </lineage>
</organism>
<gene>
    <name evidence="2" type="ORF">PVBG_06223</name>
</gene>
<feature type="region of interest" description="Disordered" evidence="1">
    <location>
        <begin position="232"/>
        <end position="292"/>
    </location>
</feature>
<dbReference type="Proteomes" id="UP000053327">
    <property type="component" value="Unassembled WGS sequence"/>
</dbReference>
<protein>
    <recommendedName>
        <fullName evidence="4">VIR protein</fullName>
    </recommendedName>
</protein>
<name>A0A0J9SK88_PLAV1</name>
<accession>A0A0J9SK88</accession>
<evidence type="ECO:0008006" key="4">
    <source>
        <dbReference type="Google" id="ProtNLM"/>
    </source>
</evidence>
<dbReference type="EMBL" id="KQ234891">
    <property type="protein sequence ID" value="KMZ83445.1"/>
    <property type="molecule type" value="Genomic_DNA"/>
</dbReference>
<evidence type="ECO:0000313" key="3">
    <source>
        <dbReference type="Proteomes" id="UP000053327"/>
    </source>
</evidence>
<proteinExistence type="predicted"/>
<dbReference type="AlphaFoldDB" id="A0A0J9SK88"/>
<evidence type="ECO:0000256" key="1">
    <source>
        <dbReference type="SAM" id="MobiDB-lite"/>
    </source>
</evidence>